<dbReference type="PANTHER" id="PTHR12304:SF4">
    <property type="entry name" value="URIDINE NUCLEOSIDASE"/>
    <property type="match status" value="1"/>
</dbReference>
<dbReference type="EC" id="3.2.2.8" evidence="5"/>
<evidence type="ECO:0000256" key="1">
    <source>
        <dbReference type="ARBA" id="ARBA00022801"/>
    </source>
</evidence>
<evidence type="ECO:0000256" key="2">
    <source>
        <dbReference type="ARBA" id="ARBA00023295"/>
    </source>
</evidence>
<dbReference type="InterPro" id="IPR036452">
    <property type="entry name" value="Ribo_hydro-like"/>
</dbReference>
<evidence type="ECO:0000313" key="6">
    <source>
        <dbReference type="Proteomes" id="UP000076079"/>
    </source>
</evidence>
<feature type="signal peptide" evidence="3">
    <location>
        <begin position="1"/>
        <end position="22"/>
    </location>
</feature>
<dbReference type="EMBL" id="CP015136">
    <property type="protein sequence ID" value="AMY07618.1"/>
    <property type="molecule type" value="Genomic_DNA"/>
</dbReference>
<dbReference type="PANTHER" id="PTHR12304">
    <property type="entry name" value="INOSINE-URIDINE PREFERRING NUCLEOSIDE HYDROLASE"/>
    <property type="match status" value="1"/>
</dbReference>
<dbReference type="KEGG" id="abac:LuPra_00792"/>
<dbReference type="InterPro" id="IPR023186">
    <property type="entry name" value="IUNH"/>
</dbReference>
<dbReference type="SUPFAM" id="SSF53590">
    <property type="entry name" value="Nucleoside hydrolase"/>
    <property type="match status" value="1"/>
</dbReference>
<evidence type="ECO:0000313" key="5">
    <source>
        <dbReference type="EMBL" id="AMY07618.1"/>
    </source>
</evidence>
<accession>A0A143PHQ8</accession>
<keyword evidence="6" id="KW-1185">Reference proteome</keyword>
<evidence type="ECO:0000256" key="3">
    <source>
        <dbReference type="SAM" id="SignalP"/>
    </source>
</evidence>
<reference evidence="5 6" key="1">
    <citation type="journal article" date="2016" name="Genome Announc.">
        <title>First Complete Genome Sequence of a Subdivision 6 Acidobacterium Strain.</title>
        <authorList>
            <person name="Huang S."/>
            <person name="Vieira S."/>
            <person name="Bunk B."/>
            <person name="Riedel T."/>
            <person name="Sproer C."/>
            <person name="Overmann J."/>
        </authorList>
    </citation>
    <scope>NUCLEOTIDE SEQUENCE [LARGE SCALE GENOMIC DNA]</scope>
    <source>
        <strain evidence="6">DSM 100886 HEG_-6_39</strain>
    </source>
</reference>
<sequence length="333" mass="35820" precursor="true">MLTIRVLALAAAVFLLPVAMLAAQPAPRIPVIVDTDANNELDDQHALAYVLLNGDTFRVEGVTVNATRGGGDVRGHYEEARRVMALCGVAGIPLHAGANGSFEAIRPTMRQPDFDGKAAVDFIIARAEAQPAGTRLVLLPIGKLTNIALALARSPGIAKKVRIVWLGSNYPAPGEYNQDNDPESLRYVLSVEVPFEMVVVRYGTPSGTDGIRVTPDEVKATFAGGGPRVGTPVMGRHGEAFTTFGDYSVNLFAHIKFDRTPPSRALYDVGAAAILKNPAWATSRRQGAPALVGTQWEDRVGNTRMITIWENFNRDAIVADFVRTLQSPVVARP</sequence>
<feature type="chain" id="PRO_5007511354" evidence="3">
    <location>
        <begin position="23"/>
        <end position="333"/>
    </location>
</feature>
<protein>
    <submittedName>
        <fullName evidence="5">Pyrimidine-specific ribonucleoside hydrolase RihB</fullName>
        <ecNumber evidence="5">3.2.2.8</ecNumber>
    </submittedName>
</protein>
<dbReference type="GO" id="GO:0008477">
    <property type="term" value="F:purine nucleosidase activity"/>
    <property type="evidence" value="ECO:0007669"/>
    <property type="project" value="TreeGrafter"/>
</dbReference>
<reference evidence="6" key="2">
    <citation type="submission" date="2016-04" db="EMBL/GenBank/DDBJ databases">
        <title>First Complete Genome Sequence of a Subdivision 6 Acidobacterium.</title>
        <authorList>
            <person name="Huang S."/>
            <person name="Vieira S."/>
            <person name="Bunk B."/>
            <person name="Riedel T."/>
            <person name="Sproeer C."/>
            <person name="Overmann J."/>
        </authorList>
    </citation>
    <scope>NUCLEOTIDE SEQUENCE [LARGE SCALE GENOMIC DNA]</scope>
    <source>
        <strain evidence="6">DSM 100886 HEG_-6_39</strain>
    </source>
</reference>
<dbReference type="Gene3D" id="3.90.245.10">
    <property type="entry name" value="Ribonucleoside hydrolase-like"/>
    <property type="match status" value="1"/>
</dbReference>
<dbReference type="RefSeq" id="WP_234800711.1">
    <property type="nucleotide sequence ID" value="NZ_CP015136.1"/>
</dbReference>
<dbReference type="GO" id="GO:0006152">
    <property type="term" value="P:purine nucleoside catabolic process"/>
    <property type="evidence" value="ECO:0007669"/>
    <property type="project" value="TreeGrafter"/>
</dbReference>
<dbReference type="AlphaFoldDB" id="A0A143PHQ8"/>
<evidence type="ECO:0000259" key="4">
    <source>
        <dbReference type="Pfam" id="PF01156"/>
    </source>
</evidence>
<dbReference type="GO" id="GO:0050263">
    <property type="term" value="F:ribosylpyrimidine nucleosidase activity"/>
    <property type="evidence" value="ECO:0007669"/>
    <property type="project" value="UniProtKB-EC"/>
</dbReference>
<dbReference type="STRING" id="1855912.LuPra_00792"/>
<organism evidence="5 6">
    <name type="scientific">Luteitalea pratensis</name>
    <dbReference type="NCBI Taxonomy" id="1855912"/>
    <lineage>
        <taxon>Bacteria</taxon>
        <taxon>Pseudomonadati</taxon>
        <taxon>Acidobacteriota</taxon>
        <taxon>Vicinamibacteria</taxon>
        <taxon>Vicinamibacterales</taxon>
        <taxon>Vicinamibacteraceae</taxon>
        <taxon>Luteitalea</taxon>
    </lineage>
</organism>
<keyword evidence="3" id="KW-0732">Signal</keyword>
<feature type="domain" description="Inosine/uridine-preferring nucleoside hydrolase" evidence="4">
    <location>
        <begin position="31"/>
        <end position="302"/>
    </location>
</feature>
<dbReference type="GO" id="GO:0005829">
    <property type="term" value="C:cytosol"/>
    <property type="evidence" value="ECO:0007669"/>
    <property type="project" value="TreeGrafter"/>
</dbReference>
<proteinExistence type="predicted"/>
<dbReference type="Pfam" id="PF01156">
    <property type="entry name" value="IU_nuc_hydro"/>
    <property type="match status" value="1"/>
</dbReference>
<keyword evidence="1 5" id="KW-0378">Hydrolase</keyword>
<name>A0A143PHQ8_LUTPR</name>
<dbReference type="Proteomes" id="UP000076079">
    <property type="component" value="Chromosome"/>
</dbReference>
<gene>
    <name evidence="5" type="primary">rihB</name>
    <name evidence="5" type="ORF">LuPra_00792</name>
</gene>
<keyword evidence="2 5" id="KW-0326">Glycosidase</keyword>
<dbReference type="InterPro" id="IPR001910">
    <property type="entry name" value="Inosine/uridine_hydrolase_dom"/>
</dbReference>